<feature type="region of interest" description="Disordered" evidence="4">
    <location>
        <begin position="176"/>
        <end position="198"/>
    </location>
</feature>
<gene>
    <name evidence="6" type="ORF">N7482_005553</name>
</gene>
<evidence type="ECO:0000256" key="4">
    <source>
        <dbReference type="SAM" id="MobiDB-lite"/>
    </source>
</evidence>
<evidence type="ECO:0000313" key="6">
    <source>
        <dbReference type="EMBL" id="KAJ5166772.1"/>
    </source>
</evidence>
<evidence type="ECO:0000256" key="1">
    <source>
        <dbReference type="ARBA" id="ARBA00004370"/>
    </source>
</evidence>
<name>A0A9W9I852_9EURO</name>
<dbReference type="RefSeq" id="XP_056543233.1">
    <property type="nucleotide sequence ID" value="XM_056687678.1"/>
</dbReference>
<sequence>MYGEAALMPVSRPRYSPPVVEHLTRGGTDASSILDDPIFHVCWRRQSCSSCLTGDVGCSWCAISSTCVPNPVRLPILAPIRSANICPLGSEERWELRALPFGCRASTLTVISVIVAVLGTLAAIGVGYGALYLVKSVRHRWKRTGNEHLDRQRERSDRKTSRNWLISSLSKVLWKSRSRRTQGQEEVQDNEETRPLLE</sequence>
<evidence type="ECO:0008006" key="8">
    <source>
        <dbReference type="Google" id="ProtNLM"/>
    </source>
</evidence>
<dbReference type="InterPro" id="IPR002165">
    <property type="entry name" value="Plexin_repeat"/>
</dbReference>
<reference evidence="6" key="1">
    <citation type="submission" date="2022-11" db="EMBL/GenBank/DDBJ databases">
        <authorList>
            <person name="Petersen C."/>
        </authorList>
    </citation>
    <scope>NUCLEOTIDE SEQUENCE</scope>
    <source>
        <strain evidence="6">IBT 26290</strain>
    </source>
</reference>
<keyword evidence="2 5" id="KW-0472">Membrane</keyword>
<evidence type="ECO:0000256" key="3">
    <source>
        <dbReference type="ARBA" id="ARBA00023180"/>
    </source>
</evidence>
<comment type="subcellular location">
    <subcellularLocation>
        <location evidence="1">Membrane</location>
    </subcellularLocation>
</comment>
<organism evidence="6 7">
    <name type="scientific">Penicillium canariense</name>
    <dbReference type="NCBI Taxonomy" id="189055"/>
    <lineage>
        <taxon>Eukaryota</taxon>
        <taxon>Fungi</taxon>
        <taxon>Dikarya</taxon>
        <taxon>Ascomycota</taxon>
        <taxon>Pezizomycotina</taxon>
        <taxon>Eurotiomycetes</taxon>
        <taxon>Eurotiomycetidae</taxon>
        <taxon>Eurotiales</taxon>
        <taxon>Aspergillaceae</taxon>
        <taxon>Penicillium</taxon>
    </lineage>
</organism>
<keyword evidence="3" id="KW-0325">Glycoprotein</keyword>
<proteinExistence type="predicted"/>
<dbReference type="EMBL" id="JAPQKN010000003">
    <property type="protein sequence ID" value="KAJ5166772.1"/>
    <property type="molecule type" value="Genomic_DNA"/>
</dbReference>
<keyword evidence="5" id="KW-1133">Transmembrane helix</keyword>
<evidence type="ECO:0000256" key="5">
    <source>
        <dbReference type="SAM" id="Phobius"/>
    </source>
</evidence>
<dbReference type="GO" id="GO:0016020">
    <property type="term" value="C:membrane"/>
    <property type="evidence" value="ECO:0007669"/>
    <property type="project" value="UniProtKB-SubCell"/>
</dbReference>
<feature type="transmembrane region" description="Helical" evidence="5">
    <location>
        <begin position="110"/>
        <end position="134"/>
    </location>
</feature>
<dbReference type="Pfam" id="PF01437">
    <property type="entry name" value="PSI"/>
    <property type="match status" value="1"/>
</dbReference>
<dbReference type="Proteomes" id="UP001149163">
    <property type="component" value="Unassembled WGS sequence"/>
</dbReference>
<evidence type="ECO:0000256" key="2">
    <source>
        <dbReference type="ARBA" id="ARBA00023136"/>
    </source>
</evidence>
<comment type="caution">
    <text evidence="6">The sequence shown here is derived from an EMBL/GenBank/DDBJ whole genome shotgun (WGS) entry which is preliminary data.</text>
</comment>
<keyword evidence="7" id="KW-1185">Reference proteome</keyword>
<keyword evidence="5" id="KW-0812">Transmembrane</keyword>
<dbReference type="GeneID" id="81426854"/>
<protein>
    <recommendedName>
        <fullName evidence="8">PSI domain-containing protein</fullName>
    </recommendedName>
</protein>
<dbReference type="AlphaFoldDB" id="A0A9W9I852"/>
<dbReference type="OrthoDB" id="5427091at2759"/>
<accession>A0A9W9I852</accession>
<evidence type="ECO:0000313" key="7">
    <source>
        <dbReference type="Proteomes" id="UP001149163"/>
    </source>
</evidence>
<reference evidence="6" key="2">
    <citation type="journal article" date="2023" name="IMA Fungus">
        <title>Comparative genomic study of the Penicillium genus elucidates a diverse pangenome and 15 lateral gene transfer events.</title>
        <authorList>
            <person name="Petersen C."/>
            <person name="Sorensen T."/>
            <person name="Nielsen M.R."/>
            <person name="Sondergaard T.E."/>
            <person name="Sorensen J.L."/>
            <person name="Fitzpatrick D.A."/>
            <person name="Frisvad J.C."/>
            <person name="Nielsen K.L."/>
        </authorList>
    </citation>
    <scope>NUCLEOTIDE SEQUENCE</scope>
    <source>
        <strain evidence="6">IBT 26290</strain>
    </source>
</reference>